<accession>A0ABN4LTU1</accession>
<protein>
    <submittedName>
        <fullName evidence="1">Uncharacterized protein</fullName>
    </submittedName>
</protein>
<keyword evidence="1" id="KW-0614">Plasmid</keyword>
<dbReference type="Proteomes" id="UP000056750">
    <property type="component" value="Plasmid pASTE61-200"/>
</dbReference>
<geneLocation type="plasmid" evidence="1 2">
    <name>pASTE61-200</name>
</geneLocation>
<gene>
    <name evidence="1" type="ORF">AVL57_00205</name>
</gene>
<organism evidence="1 2">
    <name type="scientific">Alteromonas stellipolaris</name>
    <dbReference type="NCBI Taxonomy" id="233316"/>
    <lineage>
        <taxon>Bacteria</taxon>
        <taxon>Pseudomonadati</taxon>
        <taxon>Pseudomonadota</taxon>
        <taxon>Gammaproteobacteria</taxon>
        <taxon>Alteromonadales</taxon>
        <taxon>Alteromonadaceae</taxon>
        <taxon>Alteromonas/Salinimonas group</taxon>
        <taxon>Alteromonas</taxon>
    </lineage>
</organism>
<evidence type="ECO:0000313" key="1">
    <source>
        <dbReference type="EMBL" id="AMJ76604.1"/>
    </source>
</evidence>
<proteinExistence type="predicted"/>
<keyword evidence="2" id="KW-1185">Reference proteome</keyword>
<sequence length="139" mass="15481">MVKLYRETCHTVDEVNTLTESLRRQSKEYTIVHANDLTTVIWAEMPLVDDEETFHFTLVDEADDAEVTGTVSTDNNLGLAIQLDGFGTADNPSGGSIVFLERYEGKTSVLVYADNSKDEPTHVINLEGAQIEENNMVKK</sequence>
<evidence type="ECO:0000313" key="2">
    <source>
        <dbReference type="Proteomes" id="UP000056750"/>
    </source>
</evidence>
<dbReference type="RefSeq" id="WP_061093645.1">
    <property type="nucleotide sequence ID" value="NZ_CP013927.1"/>
</dbReference>
<name>A0ABN4LTU1_9ALTE</name>
<reference evidence="1 2" key="1">
    <citation type="submission" date="2015-12" db="EMBL/GenBank/DDBJ databases">
        <title>Intraspecies pangenome expansion in the marine bacterium Alteromonas.</title>
        <authorList>
            <person name="Lopez-Perez M."/>
            <person name="Rodriguez-Valera F."/>
        </authorList>
    </citation>
    <scope>NUCLEOTIDE SEQUENCE [LARGE SCALE GENOMIC DNA]</scope>
    <source>
        <strain evidence="1 2">LMG 21861</strain>
        <plasmid evidence="1 2">pASTE61-200</plasmid>
    </source>
</reference>
<dbReference type="EMBL" id="CP013927">
    <property type="protein sequence ID" value="AMJ76604.1"/>
    <property type="molecule type" value="Genomic_DNA"/>
</dbReference>